<feature type="domain" description="Ketosynthase family 3 (KS3)" evidence="6">
    <location>
        <begin position="363"/>
        <end position="531"/>
    </location>
</feature>
<reference evidence="7 8" key="1">
    <citation type="submission" date="2021-01" db="EMBL/GenBank/DDBJ databases">
        <title>WGS of actinomycetes isolated from Thailand.</title>
        <authorList>
            <person name="Thawai C."/>
        </authorList>
    </citation>
    <scope>NUCLEOTIDE SEQUENCE [LARGE SCALE GENOMIC DNA]</scope>
    <source>
        <strain evidence="7 8">CA3R110</strain>
    </source>
</reference>
<dbReference type="InterPro" id="IPR050091">
    <property type="entry name" value="PKS_NRPS_Biosynth_Enz"/>
</dbReference>
<keyword evidence="1" id="KW-0596">Phosphopantetheine</keyword>
<comment type="caution">
    <text evidence="7">The sequence shown here is derived from an EMBL/GenBank/DDBJ whole genome shotgun (WGS) entry which is preliminary data.</text>
</comment>
<evidence type="ECO:0000259" key="5">
    <source>
        <dbReference type="PROSITE" id="PS50075"/>
    </source>
</evidence>
<dbReference type="SMART" id="SM00825">
    <property type="entry name" value="PKS_KS"/>
    <property type="match status" value="1"/>
</dbReference>
<evidence type="ECO:0000256" key="4">
    <source>
        <dbReference type="ARBA" id="ARBA00023268"/>
    </source>
</evidence>
<dbReference type="Gene3D" id="3.40.50.11460">
    <property type="match status" value="1"/>
</dbReference>
<evidence type="ECO:0000256" key="3">
    <source>
        <dbReference type="ARBA" id="ARBA00022679"/>
    </source>
</evidence>
<protein>
    <recommendedName>
        <fullName evidence="9">Carrier domain-containing protein</fullName>
    </recommendedName>
</protein>
<dbReference type="Gene3D" id="3.40.50.720">
    <property type="entry name" value="NAD(P)-binding Rossmann-like Domain"/>
    <property type="match status" value="1"/>
</dbReference>
<dbReference type="PANTHER" id="PTHR43775">
    <property type="entry name" value="FATTY ACID SYNTHASE"/>
    <property type="match status" value="1"/>
</dbReference>
<dbReference type="Gene3D" id="3.40.47.10">
    <property type="match status" value="1"/>
</dbReference>
<keyword evidence="2" id="KW-0597">Phosphoprotein</keyword>
<evidence type="ECO:0000259" key="6">
    <source>
        <dbReference type="PROSITE" id="PS52004"/>
    </source>
</evidence>
<dbReference type="InterPro" id="IPR009081">
    <property type="entry name" value="PP-bd_ACP"/>
</dbReference>
<evidence type="ECO:0000313" key="7">
    <source>
        <dbReference type="EMBL" id="MBL1120849.1"/>
    </source>
</evidence>
<accession>A0ABS1Q930</accession>
<gene>
    <name evidence="7" type="ORF">JK364_52645</name>
</gene>
<dbReference type="InterPro" id="IPR036291">
    <property type="entry name" value="NAD(P)-bd_dom_sf"/>
</dbReference>
<dbReference type="PROSITE" id="PS50075">
    <property type="entry name" value="CARRIER"/>
    <property type="match status" value="1"/>
</dbReference>
<dbReference type="PANTHER" id="PTHR43775:SF51">
    <property type="entry name" value="INACTIVE PHENOLPHTHIOCEROL SYNTHESIS POLYKETIDE SYNTHASE TYPE I PKS1-RELATED"/>
    <property type="match status" value="1"/>
</dbReference>
<evidence type="ECO:0000256" key="2">
    <source>
        <dbReference type="ARBA" id="ARBA00022553"/>
    </source>
</evidence>
<proteinExistence type="predicted"/>
<dbReference type="InterPro" id="IPR020806">
    <property type="entry name" value="PKS_PP-bd"/>
</dbReference>
<dbReference type="Pfam" id="PF00550">
    <property type="entry name" value="PP-binding"/>
    <property type="match status" value="1"/>
</dbReference>
<keyword evidence="4" id="KW-0511">Multifunctional enzyme</keyword>
<organism evidence="7 8">
    <name type="scientific">Streptomyces endocoffeicus</name>
    <dbReference type="NCBI Taxonomy" id="2898945"/>
    <lineage>
        <taxon>Bacteria</taxon>
        <taxon>Bacillati</taxon>
        <taxon>Actinomycetota</taxon>
        <taxon>Actinomycetes</taxon>
        <taxon>Kitasatosporales</taxon>
        <taxon>Streptomycetaceae</taxon>
        <taxon>Streptomyces</taxon>
    </lineage>
</organism>
<evidence type="ECO:0008006" key="9">
    <source>
        <dbReference type="Google" id="ProtNLM"/>
    </source>
</evidence>
<dbReference type="InterPro" id="IPR020841">
    <property type="entry name" value="PKS_Beta-ketoAc_synthase_dom"/>
</dbReference>
<dbReference type="InterPro" id="IPR036736">
    <property type="entry name" value="ACP-like_sf"/>
</dbReference>
<name>A0ABS1Q930_9ACTN</name>
<keyword evidence="3" id="KW-0808">Transferase</keyword>
<feature type="domain" description="Carrier" evidence="5">
    <location>
        <begin position="263"/>
        <end position="342"/>
    </location>
</feature>
<evidence type="ECO:0000256" key="1">
    <source>
        <dbReference type="ARBA" id="ARBA00022450"/>
    </source>
</evidence>
<sequence length="531" mass="55101">MRADAPHDAPVLVDADGGEATAALSAVLASGRPRALVRDGQVLVPRLARAGSGQRVSRPDPDGTVLVSGADQEQAAELAGHLVAAYGIRHVRLLARTAVPELVARLTELGASVTQTVRAPGDRASLAEAFRTAGPPVTAVLQVAGPETLPTTLAGEVELGPLQDALALDELTREAPPSLFVLSAPIDNGPAHAVFQAVAGRRHAGGLPALALGWGPREELTSRERLALFDAATTVDDASVLAIRHELAASAVDTGAAGRLARLPETERDRALLDLVLSEVGVITGGRPVHGRQSFRDIGMTSTSAVELRGRLAAATGLALPATLAFDYPNPDALAAYLGGRLFGDTSAAGPDTEPADPAAPSGEPIAIVGMACRLPGGVTSPEELWELLSSGGDGISGFPTDRGWDLDHLYDPDPDHPGTSYVREGGFLHDAGDFDAALFGISPREALAMDPQQRLLLETTWEVLERAGIDPTSLRGSRTGVFAGVMYHDYISRLRTVPPELEGYLSSGGSGSVVSGRVSYTFGFEGPAVS</sequence>
<dbReference type="SMART" id="SM00823">
    <property type="entry name" value="PKS_PP"/>
    <property type="match status" value="1"/>
</dbReference>
<dbReference type="SUPFAM" id="SSF47336">
    <property type="entry name" value="ACP-like"/>
    <property type="match status" value="1"/>
</dbReference>
<evidence type="ECO:0000313" key="8">
    <source>
        <dbReference type="Proteomes" id="UP000621510"/>
    </source>
</evidence>
<keyword evidence="8" id="KW-1185">Reference proteome</keyword>
<feature type="non-terminal residue" evidence="7">
    <location>
        <position position="531"/>
    </location>
</feature>
<dbReference type="SMART" id="SM00822">
    <property type="entry name" value="PKS_KR"/>
    <property type="match status" value="1"/>
</dbReference>
<dbReference type="Gene3D" id="1.10.1200.10">
    <property type="entry name" value="ACP-like"/>
    <property type="match status" value="1"/>
</dbReference>
<dbReference type="InterPro" id="IPR014030">
    <property type="entry name" value="Ketoacyl_synth_N"/>
</dbReference>
<dbReference type="CDD" id="cd00833">
    <property type="entry name" value="PKS"/>
    <property type="match status" value="1"/>
</dbReference>
<dbReference type="SUPFAM" id="SSF51735">
    <property type="entry name" value="NAD(P)-binding Rossmann-fold domains"/>
    <property type="match status" value="1"/>
</dbReference>
<dbReference type="Pfam" id="PF00109">
    <property type="entry name" value="ketoacyl-synt"/>
    <property type="match status" value="1"/>
</dbReference>
<dbReference type="PROSITE" id="PS52004">
    <property type="entry name" value="KS3_2"/>
    <property type="match status" value="1"/>
</dbReference>
<dbReference type="SUPFAM" id="SSF53901">
    <property type="entry name" value="Thiolase-like"/>
    <property type="match status" value="1"/>
</dbReference>
<dbReference type="InterPro" id="IPR016039">
    <property type="entry name" value="Thiolase-like"/>
</dbReference>
<dbReference type="InterPro" id="IPR057326">
    <property type="entry name" value="KR_dom"/>
</dbReference>
<dbReference type="EMBL" id="JAERRG010000069">
    <property type="protein sequence ID" value="MBL1120849.1"/>
    <property type="molecule type" value="Genomic_DNA"/>
</dbReference>
<dbReference type="Proteomes" id="UP000621510">
    <property type="component" value="Unassembled WGS sequence"/>
</dbReference>